<dbReference type="EMBL" id="JARQWQ010000024">
    <property type="protein sequence ID" value="KAK2563806.1"/>
    <property type="molecule type" value="Genomic_DNA"/>
</dbReference>
<reference evidence="2" key="1">
    <citation type="journal article" date="2023" name="G3 (Bethesda)">
        <title>Whole genome assembly and annotation of the endangered Caribbean coral Acropora cervicornis.</title>
        <authorList>
            <person name="Selwyn J.D."/>
            <person name="Vollmer S.V."/>
        </authorList>
    </citation>
    <scope>NUCLEOTIDE SEQUENCE</scope>
    <source>
        <strain evidence="2">K2</strain>
    </source>
</reference>
<dbReference type="AlphaFoldDB" id="A0AAD9V752"/>
<keyword evidence="1" id="KW-1133">Transmembrane helix</keyword>
<keyword evidence="1" id="KW-0812">Transmembrane</keyword>
<comment type="caution">
    <text evidence="2">The sequence shown here is derived from an EMBL/GenBank/DDBJ whole genome shotgun (WGS) entry which is preliminary data.</text>
</comment>
<protein>
    <submittedName>
        <fullName evidence="2">Uncharacterized protein</fullName>
    </submittedName>
</protein>
<evidence type="ECO:0000313" key="3">
    <source>
        <dbReference type="Proteomes" id="UP001249851"/>
    </source>
</evidence>
<keyword evidence="3" id="KW-1185">Reference proteome</keyword>
<accession>A0AAD9V752</accession>
<name>A0AAD9V752_ACRCE</name>
<proteinExistence type="predicted"/>
<evidence type="ECO:0000256" key="1">
    <source>
        <dbReference type="SAM" id="Phobius"/>
    </source>
</evidence>
<organism evidence="2 3">
    <name type="scientific">Acropora cervicornis</name>
    <name type="common">Staghorn coral</name>
    <dbReference type="NCBI Taxonomy" id="6130"/>
    <lineage>
        <taxon>Eukaryota</taxon>
        <taxon>Metazoa</taxon>
        <taxon>Cnidaria</taxon>
        <taxon>Anthozoa</taxon>
        <taxon>Hexacorallia</taxon>
        <taxon>Scleractinia</taxon>
        <taxon>Astrocoeniina</taxon>
        <taxon>Acroporidae</taxon>
        <taxon>Acropora</taxon>
    </lineage>
</organism>
<feature type="transmembrane region" description="Helical" evidence="1">
    <location>
        <begin position="6"/>
        <end position="26"/>
    </location>
</feature>
<evidence type="ECO:0000313" key="2">
    <source>
        <dbReference type="EMBL" id="KAK2563806.1"/>
    </source>
</evidence>
<gene>
    <name evidence="2" type="ORF">P5673_012810</name>
</gene>
<sequence length="32" mass="3622">MGFLFTGTFILIMEGHISLVLIPQFLQAQQNN</sequence>
<keyword evidence="1" id="KW-0472">Membrane</keyword>
<dbReference type="Proteomes" id="UP001249851">
    <property type="component" value="Unassembled WGS sequence"/>
</dbReference>
<reference evidence="2" key="2">
    <citation type="journal article" date="2023" name="Science">
        <title>Genomic signatures of disease resistance in endangered staghorn corals.</title>
        <authorList>
            <person name="Vollmer S.V."/>
            <person name="Selwyn J.D."/>
            <person name="Despard B.A."/>
            <person name="Roesel C.L."/>
        </authorList>
    </citation>
    <scope>NUCLEOTIDE SEQUENCE</scope>
    <source>
        <strain evidence="2">K2</strain>
    </source>
</reference>